<evidence type="ECO:0000313" key="4">
    <source>
        <dbReference type="Proteomes" id="UP000275408"/>
    </source>
</evidence>
<feature type="non-terminal residue" evidence="3">
    <location>
        <position position="127"/>
    </location>
</feature>
<evidence type="ECO:0000259" key="2">
    <source>
        <dbReference type="Pfam" id="PF00042"/>
    </source>
</evidence>
<dbReference type="InterPro" id="IPR009050">
    <property type="entry name" value="Globin-like_sf"/>
</dbReference>
<keyword evidence="1" id="KW-0479">Metal-binding</keyword>
<dbReference type="GO" id="GO:0020037">
    <property type="term" value="F:heme binding"/>
    <property type="evidence" value="ECO:0007669"/>
    <property type="project" value="InterPro"/>
</dbReference>
<feature type="domain" description="Globin" evidence="2">
    <location>
        <begin position="56"/>
        <end position="111"/>
    </location>
</feature>
<accession>A0A3M6TW91</accession>
<name>A0A3M6TW91_POCDA</name>
<dbReference type="OrthoDB" id="436496at2759"/>
<dbReference type="Gene3D" id="1.10.490.10">
    <property type="entry name" value="Globins"/>
    <property type="match status" value="2"/>
</dbReference>
<reference evidence="3 4" key="1">
    <citation type="journal article" date="2018" name="Sci. Rep.">
        <title>Comparative analysis of the Pocillopora damicornis genome highlights role of immune system in coral evolution.</title>
        <authorList>
            <person name="Cunning R."/>
            <person name="Bay R.A."/>
            <person name="Gillette P."/>
            <person name="Baker A.C."/>
            <person name="Traylor-Knowles N."/>
        </authorList>
    </citation>
    <scope>NUCLEOTIDE SEQUENCE [LARGE SCALE GENOMIC DNA]</scope>
    <source>
        <strain evidence="3">RSMAS</strain>
        <tissue evidence="3">Whole animal</tissue>
    </source>
</reference>
<proteinExistence type="inferred from homology"/>
<comment type="similarity">
    <text evidence="1">Belongs to the globin family.</text>
</comment>
<organism evidence="3 4">
    <name type="scientific">Pocillopora damicornis</name>
    <name type="common">Cauliflower coral</name>
    <name type="synonym">Millepora damicornis</name>
    <dbReference type="NCBI Taxonomy" id="46731"/>
    <lineage>
        <taxon>Eukaryota</taxon>
        <taxon>Metazoa</taxon>
        <taxon>Cnidaria</taxon>
        <taxon>Anthozoa</taxon>
        <taxon>Hexacorallia</taxon>
        <taxon>Scleractinia</taxon>
        <taxon>Astrocoeniina</taxon>
        <taxon>Pocilloporidae</taxon>
        <taxon>Pocillopora</taxon>
    </lineage>
</organism>
<dbReference type="SUPFAM" id="SSF46458">
    <property type="entry name" value="Globin-like"/>
    <property type="match status" value="2"/>
</dbReference>
<gene>
    <name evidence="3" type="ORF">pdam_00025717</name>
</gene>
<dbReference type="InterPro" id="IPR012292">
    <property type="entry name" value="Globin/Proto"/>
</dbReference>
<evidence type="ECO:0000256" key="1">
    <source>
        <dbReference type="RuleBase" id="RU000356"/>
    </source>
</evidence>
<dbReference type="AlphaFoldDB" id="A0A3M6TW91"/>
<dbReference type="InterPro" id="IPR000971">
    <property type="entry name" value="Globin"/>
</dbReference>
<dbReference type="GO" id="GO:0019825">
    <property type="term" value="F:oxygen binding"/>
    <property type="evidence" value="ECO:0007669"/>
    <property type="project" value="InterPro"/>
</dbReference>
<dbReference type="Pfam" id="PF00042">
    <property type="entry name" value="Globin"/>
    <property type="match status" value="1"/>
</dbReference>
<evidence type="ECO:0000313" key="3">
    <source>
        <dbReference type="EMBL" id="RMX45683.1"/>
    </source>
</evidence>
<keyword evidence="4" id="KW-1185">Reference proteome</keyword>
<keyword evidence="1" id="KW-0408">Iron</keyword>
<keyword evidence="1" id="KW-0561">Oxygen transport</keyword>
<keyword evidence="1" id="KW-0813">Transport</keyword>
<dbReference type="Proteomes" id="UP000275408">
    <property type="component" value="Unassembled WGS sequence"/>
</dbReference>
<dbReference type="GO" id="GO:0005344">
    <property type="term" value="F:oxygen carrier activity"/>
    <property type="evidence" value="ECO:0007669"/>
    <property type="project" value="UniProtKB-KW"/>
</dbReference>
<sequence length="127" mass="14808">MSNPRIQDIFPAFKSLKLEAVINSRSLYLHVRRVVTALENVFSENDAELIMMFVSDFVFRFFMSNPRIQDIFPAFKSLKLEAVINSLSLYLHIRRVTTALENVFSENDAEVFIEYLFNFGVRQKHGP</sequence>
<keyword evidence="1" id="KW-0349">Heme</keyword>
<dbReference type="EMBL" id="RCHS01002792">
    <property type="protein sequence ID" value="RMX45683.1"/>
    <property type="molecule type" value="Genomic_DNA"/>
</dbReference>
<protein>
    <recommendedName>
        <fullName evidence="2">Globin domain-containing protein</fullName>
    </recommendedName>
</protein>
<comment type="caution">
    <text evidence="3">The sequence shown here is derived from an EMBL/GenBank/DDBJ whole genome shotgun (WGS) entry which is preliminary data.</text>
</comment>